<evidence type="ECO:0000313" key="3">
    <source>
        <dbReference type="Proteomes" id="UP000077115"/>
    </source>
</evidence>
<protein>
    <submittedName>
        <fullName evidence="2">Uncharacterized protein</fullName>
    </submittedName>
</protein>
<reference evidence="2 3" key="2">
    <citation type="submission" date="2016-05" db="EMBL/GenBank/DDBJ databases">
        <title>Lineage-specific infection strategies underlie the spectrum of fungal disease in amphibians.</title>
        <authorList>
            <person name="Cuomo C.A."/>
            <person name="Farrer R.A."/>
            <person name="James T."/>
            <person name="Longcore J."/>
            <person name="Birren B."/>
        </authorList>
    </citation>
    <scope>NUCLEOTIDE SEQUENCE [LARGE SCALE GENOMIC DNA]</scope>
    <source>
        <strain evidence="2 3">JEL423</strain>
    </source>
</reference>
<dbReference type="AlphaFoldDB" id="A0A177WF32"/>
<proteinExistence type="predicted"/>
<organism evidence="2 3">
    <name type="scientific">Batrachochytrium dendrobatidis (strain JEL423)</name>
    <dbReference type="NCBI Taxonomy" id="403673"/>
    <lineage>
        <taxon>Eukaryota</taxon>
        <taxon>Fungi</taxon>
        <taxon>Fungi incertae sedis</taxon>
        <taxon>Chytridiomycota</taxon>
        <taxon>Chytridiomycota incertae sedis</taxon>
        <taxon>Chytridiomycetes</taxon>
        <taxon>Rhizophydiales</taxon>
        <taxon>Rhizophydiales incertae sedis</taxon>
        <taxon>Batrachochytrium</taxon>
    </lineage>
</organism>
<feature type="compositionally biased region" description="Low complexity" evidence="1">
    <location>
        <begin position="102"/>
        <end position="113"/>
    </location>
</feature>
<sequence length="221" mass="23964">MSLTVTFQGRKFQTSFDSEYTRLGDEWADAVTLRQLIDQLSQQSRVPAENIKLLSSGGERSRHPPSRRYPPTDSNRHSPIGTRSSPSKSSAAASRTPHTRTSAEYSSTFYSSSPLRNQSSEQSSFTIPDRISSASKHSNHKQSQHPLPRKKSSGDRDSSSVAVSAWGKFMDLVEQGSNAVTGFLDRLDGSGSGDSGSSNSREDGSSRTIGEDSGSWGADLE</sequence>
<dbReference type="EMBL" id="DS022301">
    <property type="protein sequence ID" value="OAJ37981.1"/>
    <property type="molecule type" value="Genomic_DNA"/>
</dbReference>
<feature type="compositionally biased region" description="Low complexity" evidence="1">
    <location>
        <begin position="84"/>
        <end position="94"/>
    </location>
</feature>
<gene>
    <name evidence="2" type="ORF">BDEG_21949</name>
</gene>
<feature type="region of interest" description="Disordered" evidence="1">
    <location>
        <begin position="182"/>
        <end position="221"/>
    </location>
</feature>
<dbReference type="VEuPathDB" id="FungiDB:BDEG_21949"/>
<feature type="compositionally biased region" description="Basic residues" evidence="1">
    <location>
        <begin position="137"/>
        <end position="151"/>
    </location>
</feature>
<reference evidence="2 3" key="1">
    <citation type="submission" date="2006-10" db="EMBL/GenBank/DDBJ databases">
        <title>The Genome Sequence of Batrachochytrium dendrobatidis JEL423.</title>
        <authorList>
            <consortium name="The Broad Institute Genome Sequencing Platform"/>
            <person name="Birren B."/>
            <person name="Lander E."/>
            <person name="Galagan J."/>
            <person name="Cuomo C."/>
            <person name="Devon K."/>
            <person name="Jaffe D."/>
            <person name="Butler J."/>
            <person name="Alvarez P."/>
            <person name="Gnerre S."/>
            <person name="Grabherr M."/>
            <person name="Kleber M."/>
            <person name="Mauceli E."/>
            <person name="Brockman W."/>
            <person name="Young S."/>
            <person name="LaButti K."/>
            <person name="Sykes S."/>
            <person name="DeCaprio D."/>
            <person name="Crawford M."/>
            <person name="Koehrsen M."/>
            <person name="Engels R."/>
            <person name="Montgomery P."/>
            <person name="Pearson M."/>
            <person name="Howarth C."/>
            <person name="Larson L."/>
            <person name="White J."/>
            <person name="O'Leary S."/>
            <person name="Kodira C."/>
            <person name="Zeng Q."/>
            <person name="Yandava C."/>
            <person name="Alvarado L."/>
            <person name="Longcore J."/>
            <person name="James T."/>
        </authorList>
    </citation>
    <scope>NUCLEOTIDE SEQUENCE [LARGE SCALE GENOMIC DNA]</scope>
    <source>
        <strain evidence="2 3">JEL423</strain>
    </source>
</reference>
<evidence type="ECO:0000256" key="1">
    <source>
        <dbReference type="SAM" id="MobiDB-lite"/>
    </source>
</evidence>
<evidence type="ECO:0000313" key="2">
    <source>
        <dbReference type="EMBL" id="OAJ37981.1"/>
    </source>
</evidence>
<dbReference type="Proteomes" id="UP000077115">
    <property type="component" value="Unassembled WGS sequence"/>
</dbReference>
<name>A0A177WF32_BATDL</name>
<feature type="region of interest" description="Disordered" evidence="1">
    <location>
        <begin position="48"/>
        <end position="159"/>
    </location>
</feature>
<feature type="compositionally biased region" description="Polar residues" evidence="1">
    <location>
        <begin position="114"/>
        <end position="136"/>
    </location>
</feature>
<accession>A0A177WF32</accession>